<reference evidence="9" key="1">
    <citation type="submission" date="2024-05" db="EMBL/GenBank/DDBJ databases">
        <title>Isolation and characterization of Sporomusa carbonis sp. nov., a carboxydotrophic hydrogenogen in the genus of Sporomusa isolated from a charcoal burning pile.</title>
        <authorList>
            <person name="Boeer T."/>
            <person name="Rosenbaum F."/>
            <person name="Eysell L."/>
            <person name="Mueller V."/>
            <person name="Daniel R."/>
            <person name="Poehlein A."/>
        </authorList>
    </citation>
    <scope>NUCLEOTIDE SEQUENCE [LARGE SCALE GENOMIC DNA]</scope>
    <source>
        <strain evidence="9">DSM 10669</strain>
    </source>
</reference>
<feature type="transmembrane region" description="Helical" evidence="7">
    <location>
        <begin position="45"/>
        <end position="64"/>
    </location>
</feature>
<comment type="similarity">
    <text evidence="7">Belongs to the binding-protein-dependent transport system permease family.</text>
</comment>
<evidence type="ECO:0000256" key="2">
    <source>
        <dbReference type="ARBA" id="ARBA00022448"/>
    </source>
</evidence>
<feature type="domain" description="ABC transmembrane type-1" evidence="8">
    <location>
        <begin position="62"/>
        <end position="247"/>
    </location>
</feature>
<keyword evidence="10" id="KW-1185">Reference proteome</keyword>
<dbReference type="EMBL" id="CP155573">
    <property type="protein sequence ID" value="XFO65005.1"/>
    <property type="molecule type" value="Genomic_DNA"/>
</dbReference>
<dbReference type="RefSeq" id="WP_094606698.1">
    <property type="nucleotide sequence ID" value="NZ_CP155573.1"/>
</dbReference>
<feature type="transmembrane region" description="Helical" evidence="7">
    <location>
        <begin position="129"/>
        <end position="148"/>
    </location>
</feature>
<evidence type="ECO:0000256" key="5">
    <source>
        <dbReference type="ARBA" id="ARBA00022989"/>
    </source>
</evidence>
<evidence type="ECO:0000256" key="6">
    <source>
        <dbReference type="ARBA" id="ARBA00023136"/>
    </source>
</evidence>
<keyword evidence="3" id="KW-1003">Cell membrane</keyword>
<comment type="subcellular location">
    <subcellularLocation>
        <location evidence="1 7">Cell membrane</location>
        <topology evidence="1 7">Multi-pass membrane protein</topology>
    </subcellularLocation>
</comment>
<dbReference type="SUPFAM" id="SSF161098">
    <property type="entry name" value="MetI-like"/>
    <property type="match status" value="1"/>
</dbReference>
<dbReference type="InterPro" id="IPR000515">
    <property type="entry name" value="MetI-like"/>
</dbReference>
<dbReference type="Gene3D" id="1.10.3720.10">
    <property type="entry name" value="MetI-like"/>
    <property type="match status" value="1"/>
</dbReference>
<feature type="transmembrane region" description="Helical" evidence="7">
    <location>
        <begin position="70"/>
        <end position="92"/>
    </location>
</feature>
<dbReference type="PANTHER" id="PTHR30151">
    <property type="entry name" value="ALKANE SULFONATE ABC TRANSPORTER-RELATED, MEMBRANE SUBUNIT"/>
    <property type="match status" value="1"/>
</dbReference>
<sequence length="261" mass="28362">MNEYIKEAKEHLIDVSGIVTFFALWEILPRIGIVDGQFIPPLSEVLQTLWQLTAGGMLFLHIAASLQRTLIGLALAVGTGLPLGFLLGGVYPKLSRQLRPLLRMLGQINGFSLFPIFILFFGIGEGAKVSIIFWSSIWPILFTTIAGIKQIDPLLIKSARSMGASRAIIFWKVILPGAAPVIFTGVRTGATHAFLMLMAAEVIGASAGLGWLIHNSAMNSVIPRLFAGVISIAVLGAAITYVLHYLEELLIDWKPVSRNES</sequence>
<keyword evidence="6 7" id="KW-0472">Membrane</keyword>
<feature type="transmembrane region" description="Helical" evidence="7">
    <location>
        <begin position="12"/>
        <end position="33"/>
    </location>
</feature>
<keyword evidence="4 7" id="KW-0812">Transmembrane</keyword>
<evidence type="ECO:0000256" key="4">
    <source>
        <dbReference type="ARBA" id="ARBA00022692"/>
    </source>
</evidence>
<feature type="transmembrane region" description="Helical" evidence="7">
    <location>
        <begin position="192"/>
        <end position="213"/>
    </location>
</feature>
<dbReference type="PROSITE" id="PS50928">
    <property type="entry name" value="ABC_TM1"/>
    <property type="match status" value="1"/>
</dbReference>
<dbReference type="CDD" id="cd06261">
    <property type="entry name" value="TM_PBP2"/>
    <property type="match status" value="1"/>
</dbReference>
<keyword evidence="2 7" id="KW-0813">Transport</keyword>
<protein>
    <submittedName>
        <fullName evidence="9">Aliphatic sulfonates transport permease protein SsuC</fullName>
    </submittedName>
</protein>
<name>A0ABZ3IH62_9FIRM</name>
<evidence type="ECO:0000313" key="9">
    <source>
        <dbReference type="EMBL" id="XFO65005.1"/>
    </source>
</evidence>
<evidence type="ECO:0000256" key="1">
    <source>
        <dbReference type="ARBA" id="ARBA00004651"/>
    </source>
</evidence>
<proteinExistence type="inferred from homology"/>
<accession>A0ABZ3IH62</accession>
<dbReference type="Pfam" id="PF00528">
    <property type="entry name" value="BPD_transp_1"/>
    <property type="match status" value="1"/>
</dbReference>
<dbReference type="PANTHER" id="PTHR30151:SF0">
    <property type="entry name" value="ABC TRANSPORTER PERMEASE PROTEIN MJ0413-RELATED"/>
    <property type="match status" value="1"/>
</dbReference>
<evidence type="ECO:0000256" key="3">
    <source>
        <dbReference type="ARBA" id="ARBA00022475"/>
    </source>
</evidence>
<gene>
    <name evidence="9" type="primary">ssuC_2</name>
    <name evidence="9" type="ORF">SPSIL_011140</name>
</gene>
<feature type="transmembrane region" description="Helical" evidence="7">
    <location>
        <begin position="104"/>
        <end position="123"/>
    </location>
</feature>
<keyword evidence="5 7" id="KW-1133">Transmembrane helix</keyword>
<evidence type="ECO:0000256" key="7">
    <source>
        <dbReference type="RuleBase" id="RU363032"/>
    </source>
</evidence>
<organism evidence="9 10">
    <name type="scientific">Sporomusa silvacetica DSM 10669</name>
    <dbReference type="NCBI Taxonomy" id="1123289"/>
    <lineage>
        <taxon>Bacteria</taxon>
        <taxon>Bacillati</taxon>
        <taxon>Bacillota</taxon>
        <taxon>Negativicutes</taxon>
        <taxon>Selenomonadales</taxon>
        <taxon>Sporomusaceae</taxon>
        <taxon>Sporomusa</taxon>
    </lineage>
</organism>
<dbReference type="InterPro" id="IPR035906">
    <property type="entry name" value="MetI-like_sf"/>
</dbReference>
<feature type="transmembrane region" description="Helical" evidence="7">
    <location>
        <begin position="225"/>
        <end position="246"/>
    </location>
</feature>
<dbReference type="Proteomes" id="UP000216752">
    <property type="component" value="Chromosome"/>
</dbReference>
<evidence type="ECO:0000259" key="8">
    <source>
        <dbReference type="PROSITE" id="PS50928"/>
    </source>
</evidence>
<evidence type="ECO:0000313" key="10">
    <source>
        <dbReference type="Proteomes" id="UP000216752"/>
    </source>
</evidence>
<feature type="transmembrane region" description="Helical" evidence="7">
    <location>
        <begin position="169"/>
        <end position="186"/>
    </location>
</feature>